<reference evidence="1" key="1">
    <citation type="submission" date="2019-08" db="EMBL/GenBank/DDBJ databases">
        <authorList>
            <person name="Kucharzyk K."/>
            <person name="Murdoch R.W."/>
            <person name="Higgins S."/>
            <person name="Loffler F."/>
        </authorList>
    </citation>
    <scope>NUCLEOTIDE SEQUENCE</scope>
</reference>
<sequence length="56" mass="6561">MERISDDELIEFMKQVFDGKAQGSLEYLSGTSLEELCRNTRYGYEMDDTDIYGHLF</sequence>
<gene>
    <name evidence="1" type="ORF">SDC9_156516</name>
</gene>
<accession>A0A645F4X1</accession>
<dbReference type="EMBL" id="VSSQ01055325">
    <property type="protein sequence ID" value="MPN09227.1"/>
    <property type="molecule type" value="Genomic_DNA"/>
</dbReference>
<dbReference type="InterPro" id="IPR046286">
    <property type="entry name" value="DUF6323"/>
</dbReference>
<dbReference type="Pfam" id="PF19848">
    <property type="entry name" value="DUF6323"/>
    <property type="match status" value="1"/>
</dbReference>
<organism evidence="1">
    <name type="scientific">bioreactor metagenome</name>
    <dbReference type="NCBI Taxonomy" id="1076179"/>
    <lineage>
        <taxon>unclassified sequences</taxon>
        <taxon>metagenomes</taxon>
        <taxon>ecological metagenomes</taxon>
    </lineage>
</organism>
<evidence type="ECO:0000313" key="1">
    <source>
        <dbReference type="EMBL" id="MPN09227.1"/>
    </source>
</evidence>
<protein>
    <submittedName>
        <fullName evidence="1">Uncharacterized protein</fullName>
    </submittedName>
</protein>
<proteinExistence type="predicted"/>
<dbReference type="AlphaFoldDB" id="A0A645F4X1"/>
<comment type="caution">
    <text evidence="1">The sequence shown here is derived from an EMBL/GenBank/DDBJ whole genome shotgun (WGS) entry which is preliminary data.</text>
</comment>
<name>A0A645F4X1_9ZZZZ</name>